<feature type="domain" description="TonB-dependent receptor plug" evidence="9">
    <location>
        <begin position="146"/>
        <end position="218"/>
    </location>
</feature>
<reference evidence="10 11" key="1">
    <citation type="submission" date="2023-07" db="EMBL/GenBank/DDBJ databases">
        <title>Genomic Encyclopedia of Type Strains, Phase IV (KMG-IV): sequencing the most valuable type-strain genomes for metagenomic binning, comparative biology and taxonomic classification.</title>
        <authorList>
            <person name="Goeker M."/>
        </authorList>
    </citation>
    <scope>NUCLEOTIDE SEQUENCE [LARGE SCALE GENOMIC DNA]</scope>
    <source>
        <strain evidence="10 11">DSM 102814</strain>
    </source>
</reference>
<evidence type="ECO:0000313" key="11">
    <source>
        <dbReference type="Proteomes" id="UP001257659"/>
    </source>
</evidence>
<evidence type="ECO:0000313" key="10">
    <source>
        <dbReference type="EMBL" id="MDR6301309.1"/>
    </source>
</evidence>
<evidence type="ECO:0000256" key="8">
    <source>
        <dbReference type="SAM" id="SignalP"/>
    </source>
</evidence>
<sequence>MSKKLGCILFIFIFSWGSVSAQSQEKKIPLKQVLQQIETRFNIKFSYANRDVKSFQVVPPPADLSFNETMSYLNNQTDLLFQAIDSNIIAIQKKKKKPFKQIEKLEEVMLSNYLAKGINKKNNGVFEINYKNFGILPGLIEPDALQTLQALPGVESVNETVSNINVRGGTNDQNLILWDGIRMYQYGHFFGLISSFNPYQTKKVTLIKNGTNPAYGNSVSSVVSMETEENLNKDFYAETGINFLSTHGFIDTPLGKKSSIQASARVSINGFFITPTYYKYFDRAFQDTEITSTSAQTLNTDQKFNFHDASLRWLYNFSSQDKLRVNLIYTSNDLQFNENAFIGGEVVSRESGLSQKSIGFGVFHNRTWSNSFETSTQFYYSNYNLEGENANIFQEQRVLQENNIAEVGLKLNSLLNFNKYFQFQNGYEFIGTNVTDTENLTNPVISDEDKEKLNTHALFTSIKYRSDNKQTRVEAGARINYFDKFNLFLAEPRISFNQQFLDFFTLEILGELKSQTTTQVIDFQTDFLGIEKRRWQLANQQDIPILKSKQLSLGLRYYRNKWLLSAEAYAKNVSDISSQSQGFQNQYQYAQIIGDYTIRGIDFLVNKRFDNLSAWVSYSLTNNNYEFGELSTTKFPNNVEIVNSLSVAASYNFNQFKFSAGINWRSGKPFTPLTQNGIENNIFEFENANSSNLKNYLRVDISASKEFSLTDKLNAYMGVSIWNLLDRENIINAYYERSSTNKIELVKQQALGLTPNFVFRVKF</sequence>
<keyword evidence="11" id="KW-1185">Reference proteome</keyword>
<evidence type="ECO:0000256" key="2">
    <source>
        <dbReference type="ARBA" id="ARBA00022448"/>
    </source>
</evidence>
<keyword evidence="2 7" id="KW-0813">Transport</keyword>
<accession>A0ABU1K6S2</accession>
<dbReference type="EMBL" id="JAVDQA010000005">
    <property type="protein sequence ID" value="MDR6301309.1"/>
    <property type="molecule type" value="Genomic_DNA"/>
</dbReference>
<dbReference type="Pfam" id="PF07715">
    <property type="entry name" value="Plug"/>
    <property type="match status" value="1"/>
</dbReference>
<evidence type="ECO:0000256" key="6">
    <source>
        <dbReference type="ARBA" id="ARBA00023237"/>
    </source>
</evidence>
<keyword evidence="3 7" id="KW-1134">Transmembrane beta strand</keyword>
<dbReference type="SUPFAM" id="SSF56935">
    <property type="entry name" value="Porins"/>
    <property type="match status" value="1"/>
</dbReference>
<dbReference type="Gene3D" id="2.40.170.20">
    <property type="entry name" value="TonB-dependent receptor, beta-barrel domain"/>
    <property type="match status" value="1"/>
</dbReference>
<dbReference type="RefSeq" id="WP_309728523.1">
    <property type="nucleotide sequence ID" value="NZ_JAVDQA010000005.1"/>
</dbReference>
<comment type="subcellular location">
    <subcellularLocation>
        <location evidence="1 7">Cell outer membrane</location>
        <topology evidence="1 7">Multi-pass membrane protein</topology>
    </subcellularLocation>
</comment>
<keyword evidence="5 7" id="KW-0472">Membrane</keyword>
<gene>
    <name evidence="10" type="ORF">GGR31_001960</name>
</gene>
<dbReference type="InterPro" id="IPR039426">
    <property type="entry name" value="TonB-dep_rcpt-like"/>
</dbReference>
<dbReference type="InterPro" id="IPR036942">
    <property type="entry name" value="Beta-barrel_TonB_sf"/>
</dbReference>
<evidence type="ECO:0000256" key="4">
    <source>
        <dbReference type="ARBA" id="ARBA00022692"/>
    </source>
</evidence>
<dbReference type="InterPro" id="IPR037066">
    <property type="entry name" value="Plug_dom_sf"/>
</dbReference>
<protein>
    <recommendedName>
        <fullName evidence="9">TonB-dependent receptor plug domain-containing protein</fullName>
    </recommendedName>
</protein>
<comment type="caution">
    <text evidence="10">The sequence shown here is derived from an EMBL/GenBank/DDBJ whole genome shotgun (WGS) entry which is preliminary data.</text>
</comment>
<comment type="similarity">
    <text evidence="7">Belongs to the TonB-dependent receptor family.</text>
</comment>
<organism evidence="10 11">
    <name type="scientific">Mesonia maritima</name>
    <dbReference type="NCBI Taxonomy" id="1793873"/>
    <lineage>
        <taxon>Bacteria</taxon>
        <taxon>Pseudomonadati</taxon>
        <taxon>Bacteroidota</taxon>
        <taxon>Flavobacteriia</taxon>
        <taxon>Flavobacteriales</taxon>
        <taxon>Flavobacteriaceae</taxon>
        <taxon>Mesonia</taxon>
    </lineage>
</organism>
<feature type="signal peptide" evidence="8">
    <location>
        <begin position="1"/>
        <end position="21"/>
    </location>
</feature>
<dbReference type="InterPro" id="IPR012910">
    <property type="entry name" value="Plug_dom"/>
</dbReference>
<keyword evidence="6 7" id="KW-0998">Cell outer membrane</keyword>
<keyword evidence="8" id="KW-0732">Signal</keyword>
<dbReference type="Proteomes" id="UP001257659">
    <property type="component" value="Unassembled WGS sequence"/>
</dbReference>
<feature type="chain" id="PRO_5046353112" description="TonB-dependent receptor plug domain-containing protein" evidence="8">
    <location>
        <begin position="22"/>
        <end position="763"/>
    </location>
</feature>
<name>A0ABU1K6S2_9FLAO</name>
<keyword evidence="4 7" id="KW-0812">Transmembrane</keyword>
<evidence type="ECO:0000256" key="3">
    <source>
        <dbReference type="ARBA" id="ARBA00022452"/>
    </source>
</evidence>
<dbReference type="Gene3D" id="2.170.130.10">
    <property type="entry name" value="TonB-dependent receptor, plug domain"/>
    <property type="match status" value="1"/>
</dbReference>
<evidence type="ECO:0000256" key="7">
    <source>
        <dbReference type="PROSITE-ProRule" id="PRU01360"/>
    </source>
</evidence>
<evidence type="ECO:0000259" key="9">
    <source>
        <dbReference type="Pfam" id="PF07715"/>
    </source>
</evidence>
<evidence type="ECO:0000256" key="5">
    <source>
        <dbReference type="ARBA" id="ARBA00023136"/>
    </source>
</evidence>
<evidence type="ECO:0000256" key="1">
    <source>
        <dbReference type="ARBA" id="ARBA00004571"/>
    </source>
</evidence>
<proteinExistence type="inferred from homology"/>
<dbReference type="PROSITE" id="PS52016">
    <property type="entry name" value="TONB_DEPENDENT_REC_3"/>
    <property type="match status" value="1"/>
</dbReference>